<reference evidence="1" key="1">
    <citation type="submission" date="2023-05" db="EMBL/GenBank/DDBJ databases">
        <authorList>
            <person name="Stuckert A."/>
        </authorList>
    </citation>
    <scope>NUCLEOTIDE SEQUENCE</scope>
</reference>
<proteinExistence type="predicted"/>
<dbReference type="EMBL" id="CATNWA010015643">
    <property type="protein sequence ID" value="CAI9585424.1"/>
    <property type="molecule type" value="Genomic_DNA"/>
</dbReference>
<keyword evidence="2" id="KW-1185">Reference proteome</keyword>
<gene>
    <name evidence="1" type="ORF">SPARVUS_LOCUS10174604</name>
</gene>
<organism evidence="1 2">
    <name type="scientific">Staurois parvus</name>
    <dbReference type="NCBI Taxonomy" id="386267"/>
    <lineage>
        <taxon>Eukaryota</taxon>
        <taxon>Metazoa</taxon>
        <taxon>Chordata</taxon>
        <taxon>Craniata</taxon>
        <taxon>Vertebrata</taxon>
        <taxon>Euteleostomi</taxon>
        <taxon>Amphibia</taxon>
        <taxon>Batrachia</taxon>
        <taxon>Anura</taxon>
        <taxon>Neobatrachia</taxon>
        <taxon>Ranoidea</taxon>
        <taxon>Ranidae</taxon>
        <taxon>Staurois</taxon>
    </lineage>
</organism>
<evidence type="ECO:0000313" key="2">
    <source>
        <dbReference type="Proteomes" id="UP001162483"/>
    </source>
</evidence>
<name>A0ABN9EMI1_9NEOB</name>
<sequence length="55" mass="5929">QGAGRPFINGHLTLHCARSLGACSTAIWCPLYPPDTAKTQIVGRDLCTMSRSCDH</sequence>
<evidence type="ECO:0000313" key="1">
    <source>
        <dbReference type="EMBL" id="CAI9585424.1"/>
    </source>
</evidence>
<accession>A0ABN9EMI1</accession>
<dbReference type="Proteomes" id="UP001162483">
    <property type="component" value="Unassembled WGS sequence"/>
</dbReference>
<protein>
    <submittedName>
        <fullName evidence="1">Uncharacterized protein</fullName>
    </submittedName>
</protein>
<feature type="non-terminal residue" evidence="1">
    <location>
        <position position="1"/>
    </location>
</feature>
<comment type="caution">
    <text evidence="1">The sequence shown here is derived from an EMBL/GenBank/DDBJ whole genome shotgun (WGS) entry which is preliminary data.</text>
</comment>